<name>A0A5N7CPC4_PETAA</name>
<gene>
    <name evidence="9" type="ORF">BDV23DRAFT_178179</name>
</gene>
<proteinExistence type="inferred from homology"/>
<keyword evidence="4" id="KW-0479">Metal-binding</keyword>
<keyword evidence="5" id="KW-0560">Oxidoreductase</keyword>
<evidence type="ECO:0000256" key="3">
    <source>
        <dbReference type="ARBA" id="ARBA00022617"/>
    </source>
</evidence>
<evidence type="ECO:0000256" key="2">
    <source>
        <dbReference type="ARBA" id="ARBA00010617"/>
    </source>
</evidence>
<dbReference type="EMBL" id="ML735216">
    <property type="protein sequence ID" value="KAE8396120.1"/>
    <property type="molecule type" value="Genomic_DNA"/>
</dbReference>
<keyword evidence="3" id="KW-0349">Heme</keyword>
<evidence type="ECO:0000256" key="4">
    <source>
        <dbReference type="ARBA" id="ARBA00022723"/>
    </source>
</evidence>
<feature type="transmembrane region" description="Helical" evidence="8">
    <location>
        <begin position="15"/>
        <end position="33"/>
    </location>
</feature>
<accession>A0A5N7CPC4</accession>
<dbReference type="PANTHER" id="PTHR24305:SF210">
    <property type="entry name" value="CYTOCHROME P450 MONOOXYGENASE ASQL-RELATED"/>
    <property type="match status" value="1"/>
</dbReference>
<dbReference type="GO" id="GO:0016705">
    <property type="term" value="F:oxidoreductase activity, acting on paired donors, with incorporation or reduction of molecular oxygen"/>
    <property type="evidence" value="ECO:0007669"/>
    <property type="project" value="InterPro"/>
</dbReference>
<dbReference type="GO" id="GO:0004497">
    <property type="term" value="F:monooxygenase activity"/>
    <property type="evidence" value="ECO:0007669"/>
    <property type="project" value="UniProtKB-KW"/>
</dbReference>
<protein>
    <recommendedName>
        <fullName evidence="10">Cytochrome P450</fullName>
    </recommendedName>
</protein>
<dbReference type="OrthoDB" id="1470350at2759"/>
<keyword evidence="8" id="KW-0472">Membrane</keyword>
<reference evidence="9" key="1">
    <citation type="submission" date="2019-04" db="EMBL/GenBank/DDBJ databases">
        <title>Friends and foes A comparative genomics studyof 23 Aspergillus species from section Flavi.</title>
        <authorList>
            <consortium name="DOE Joint Genome Institute"/>
            <person name="Kjaerbolling I."/>
            <person name="Vesth T."/>
            <person name="Frisvad J.C."/>
            <person name="Nybo J.L."/>
            <person name="Theobald S."/>
            <person name="Kildgaard S."/>
            <person name="Isbrandt T."/>
            <person name="Kuo A."/>
            <person name="Sato A."/>
            <person name="Lyhne E.K."/>
            <person name="Kogle M.E."/>
            <person name="Wiebenga A."/>
            <person name="Kun R.S."/>
            <person name="Lubbers R.J."/>
            <person name="Makela M.R."/>
            <person name="Barry K."/>
            <person name="Chovatia M."/>
            <person name="Clum A."/>
            <person name="Daum C."/>
            <person name="Haridas S."/>
            <person name="He G."/>
            <person name="LaButti K."/>
            <person name="Lipzen A."/>
            <person name="Mondo S."/>
            <person name="Riley R."/>
            <person name="Salamov A."/>
            <person name="Simmons B.A."/>
            <person name="Magnuson J.K."/>
            <person name="Henrissat B."/>
            <person name="Mortensen U.H."/>
            <person name="Larsen T.O."/>
            <person name="Devries R.P."/>
            <person name="Grigoriev I.V."/>
            <person name="Machida M."/>
            <person name="Baker S.E."/>
            <person name="Andersen M.R."/>
        </authorList>
    </citation>
    <scope>NUCLEOTIDE SEQUENCE [LARGE SCALE GENOMIC DNA]</scope>
    <source>
        <strain evidence="9">IBT 14317</strain>
    </source>
</reference>
<evidence type="ECO:0008006" key="10">
    <source>
        <dbReference type="Google" id="ProtNLM"/>
    </source>
</evidence>
<organism evidence="9">
    <name type="scientific">Petromyces alliaceus</name>
    <name type="common">Aspergillus alliaceus</name>
    <dbReference type="NCBI Taxonomy" id="209559"/>
    <lineage>
        <taxon>Eukaryota</taxon>
        <taxon>Fungi</taxon>
        <taxon>Dikarya</taxon>
        <taxon>Ascomycota</taxon>
        <taxon>Pezizomycotina</taxon>
        <taxon>Eurotiomycetes</taxon>
        <taxon>Eurotiomycetidae</taxon>
        <taxon>Eurotiales</taxon>
        <taxon>Aspergillaceae</taxon>
        <taxon>Aspergillus</taxon>
        <taxon>Aspergillus subgen. Circumdati</taxon>
    </lineage>
</organism>
<keyword evidence="8" id="KW-1133">Transmembrane helix</keyword>
<evidence type="ECO:0000256" key="8">
    <source>
        <dbReference type="SAM" id="Phobius"/>
    </source>
</evidence>
<evidence type="ECO:0000256" key="6">
    <source>
        <dbReference type="ARBA" id="ARBA00023004"/>
    </source>
</evidence>
<evidence type="ECO:0000256" key="1">
    <source>
        <dbReference type="ARBA" id="ARBA00001971"/>
    </source>
</evidence>
<dbReference type="AlphaFoldDB" id="A0A5N7CPC4"/>
<keyword evidence="7" id="KW-0503">Monooxygenase</keyword>
<dbReference type="Gene3D" id="1.10.630.10">
    <property type="entry name" value="Cytochrome P450"/>
    <property type="match status" value="1"/>
</dbReference>
<comment type="cofactor">
    <cofactor evidence="1">
        <name>heme</name>
        <dbReference type="ChEBI" id="CHEBI:30413"/>
    </cofactor>
</comment>
<dbReference type="GO" id="GO:0005506">
    <property type="term" value="F:iron ion binding"/>
    <property type="evidence" value="ECO:0007669"/>
    <property type="project" value="InterPro"/>
</dbReference>
<keyword evidence="6" id="KW-0408">Iron</keyword>
<dbReference type="GO" id="GO:0020037">
    <property type="term" value="F:heme binding"/>
    <property type="evidence" value="ECO:0007669"/>
    <property type="project" value="InterPro"/>
</dbReference>
<dbReference type="Proteomes" id="UP000326877">
    <property type="component" value="Unassembled WGS sequence"/>
</dbReference>
<dbReference type="InterPro" id="IPR036396">
    <property type="entry name" value="Cyt_P450_sf"/>
</dbReference>
<dbReference type="SUPFAM" id="SSF48264">
    <property type="entry name" value="Cytochrome P450"/>
    <property type="match status" value="1"/>
</dbReference>
<evidence type="ECO:0000256" key="7">
    <source>
        <dbReference type="ARBA" id="ARBA00023033"/>
    </source>
</evidence>
<comment type="similarity">
    <text evidence="2">Belongs to the cytochrome P450 family.</text>
</comment>
<sequence length="196" mass="22174">MSASWGYEPTGLLDIFKVVFVLTLVYAIARSLYNICFHSLASFPGPLLARVSPAWRIYHSMGGRFHRASDKQHRRYGPIFRVSPNELSFASVASWKDIYGHRASGQLPLIKSQFYEIYGAGFGSLCIGSERDLDRHTRMKKSLSPAFSPRSLKDQEVIVSQCVDRFVSRVGEPEPNAEGLNMTKWTKLWHSISSEN</sequence>
<dbReference type="PANTHER" id="PTHR24305">
    <property type="entry name" value="CYTOCHROME P450"/>
    <property type="match status" value="1"/>
</dbReference>
<evidence type="ECO:0000256" key="5">
    <source>
        <dbReference type="ARBA" id="ARBA00023002"/>
    </source>
</evidence>
<dbReference type="InterPro" id="IPR050121">
    <property type="entry name" value="Cytochrome_P450_monoxygenase"/>
</dbReference>
<keyword evidence="8" id="KW-0812">Transmembrane</keyword>
<evidence type="ECO:0000313" key="9">
    <source>
        <dbReference type="EMBL" id="KAE8396120.1"/>
    </source>
</evidence>